<sequence length="81" mass="8962">MVLRVAIGQRFESSEVSRTLREDSDIALFVKCRNTNVIRSACRPTGRHLDLRDAPGDLHTVEVTSRWRDGNARVGGGVRGA</sequence>
<dbReference type="EMBL" id="BAABKZ010000001">
    <property type="protein sequence ID" value="GAA5084213.1"/>
    <property type="molecule type" value="Genomic_DNA"/>
</dbReference>
<proteinExistence type="predicted"/>
<gene>
    <name evidence="1" type="ORF">GCM10025760_01810</name>
</gene>
<reference evidence="2" key="1">
    <citation type="journal article" date="2019" name="Int. J. Syst. Evol. Microbiol.">
        <title>The Global Catalogue of Microorganisms (GCM) 10K type strain sequencing project: providing services to taxonomists for standard genome sequencing and annotation.</title>
        <authorList>
            <consortium name="The Broad Institute Genomics Platform"/>
            <consortium name="The Broad Institute Genome Sequencing Center for Infectious Disease"/>
            <person name="Wu L."/>
            <person name="Ma J."/>
        </authorList>
    </citation>
    <scope>NUCLEOTIDE SEQUENCE [LARGE SCALE GENOMIC DNA]</scope>
    <source>
        <strain evidence="2">JCM 18959</strain>
    </source>
</reference>
<protein>
    <submittedName>
        <fullName evidence="1">Uncharacterized protein</fullName>
    </submittedName>
</protein>
<accession>A0ABP9LVM5</accession>
<dbReference type="Proteomes" id="UP001501407">
    <property type="component" value="Unassembled WGS sequence"/>
</dbReference>
<comment type="caution">
    <text evidence="1">The sequence shown here is derived from an EMBL/GenBank/DDBJ whole genome shotgun (WGS) entry which is preliminary data.</text>
</comment>
<organism evidence="1 2">
    <name type="scientific">Microbacterium yannicii</name>
    <dbReference type="NCBI Taxonomy" id="671622"/>
    <lineage>
        <taxon>Bacteria</taxon>
        <taxon>Bacillati</taxon>
        <taxon>Actinomycetota</taxon>
        <taxon>Actinomycetes</taxon>
        <taxon>Micrococcales</taxon>
        <taxon>Microbacteriaceae</taxon>
        <taxon>Microbacterium</taxon>
    </lineage>
</organism>
<evidence type="ECO:0000313" key="2">
    <source>
        <dbReference type="Proteomes" id="UP001501407"/>
    </source>
</evidence>
<name>A0ABP9LVM5_9MICO</name>
<keyword evidence="2" id="KW-1185">Reference proteome</keyword>
<evidence type="ECO:0000313" key="1">
    <source>
        <dbReference type="EMBL" id="GAA5084213.1"/>
    </source>
</evidence>